<dbReference type="Proteomes" id="UP000230423">
    <property type="component" value="Unassembled WGS sequence"/>
</dbReference>
<organism evidence="2 3">
    <name type="scientific">Teladorsagia circumcincta</name>
    <name type="common">Brown stomach worm</name>
    <name type="synonym">Ostertagia circumcincta</name>
    <dbReference type="NCBI Taxonomy" id="45464"/>
    <lineage>
        <taxon>Eukaryota</taxon>
        <taxon>Metazoa</taxon>
        <taxon>Ecdysozoa</taxon>
        <taxon>Nematoda</taxon>
        <taxon>Chromadorea</taxon>
        <taxon>Rhabditida</taxon>
        <taxon>Rhabditina</taxon>
        <taxon>Rhabditomorpha</taxon>
        <taxon>Strongyloidea</taxon>
        <taxon>Trichostrongylidae</taxon>
        <taxon>Teladorsagia</taxon>
    </lineage>
</organism>
<name>A0A2G9UX45_TELCI</name>
<evidence type="ECO:0000313" key="3">
    <source>
        <dbReference type="Proteomes" id="UP000230423"/>
    </source>
</evidence>
<sequence length="153" mass="17447">MFAPNSGEQLFSGSNTELNTHQLTGQTTEDEYLRAYYEQYYKEWYRQHNEAARSTPAPVGAVIEAVVPRRQIQIKMGSQWGTPEASSPQTTLQSAQPLMPSPLINIPVSTTTFKRTIEKTVHENRTTLSSLHIGDLIPILYMRTRRTQKCFDK</sequence>
<protein>
    <submittedName>
        <fullName evidence="2">Uncharacterized protein</fullName>
    </submittedName>
</protein>
<feature type="region of interest" description="Disordered" evidence="1">
    <location>
        <begin position="78"/>
        <end position="99"/>
    </location>
</feature>
<dbReference type="AlphaFoldDB" id="A0A2G9UX45"/>
<dbReference type="EMBL" id="KZ345215">
    <property type="protein sequence ID" value="PIO74828.1"/>
    <property type="molecule type" value="Genomic_DNA"/>
</dbReference>
<feature type="region of interest" description="Disordered" evidence="1">
    <location>
        <begin position="1"/>
        <end position="25"/>
    </location>
</feature>
<feature type="compositionally biased region" description="Polar residues" evidence="1">
    <location>
        <begin position="79"/>
        <end position="96"/>
    </location>
</feature>
<dbReference type="OrthoDB" id="5861617at2759"/>
<gene>
    <name evidence="2" type="ORF">TELCIR_03150</name>
</gene>
<keyword evidence="3" id="KW-1185">Reference proteome</keyword>
<proteinExistence type="predicted"/>
<evidence type="ECO:0000256" key="1">
    <source>
        <dbReference type="SAM" id="MobiDB-lite"/>
    </source>
</evidence>
<accession>A0A2G9UX45</accession>
<reference evidence="2 3" key="1">
    <citation type="submission" date="2015-09" db="EMBL/GenBank/DDBJ databases">
        <title>Draft genome of the parasitic nematode Teladorsagia circumcincta isolate WARC Sus (inbred).</title>
        <authorList>
            <person name="Mitreva M."/>
        </authorList>
    </citation>
    <scope>NUCLEOTIDE SEQUENCE [LARGE SCALE GENOMIC DNA]</scope>
    <source>
        <strain evidence="2 3">S</strain>
    </source>
</reference>
<evidence type="ECO:0000313" key="2">
    <source>
        <dbReference type="EMBL" id="PIO74828.1"/>
    </source>
</evidence>